<keyword evidence="4" id="KW-1185">Reference proteome</keyword>
<dbReference type="PANTHER" id="PTHR31286:SF165">
    <property type="entry name" value="DUF4283 DOMAIN-CONTAINING PROTEIN"/>
    <property type="match status" value="1"/>
</dbReference>
<dbReference type="Pfam" id="PF14111">
    <property type="entry name" value="DUF4283"/>
    <property type="match status" value="1"/>
</dbReference>
<evidence type="ECO:0000259" key="2">
    <source>
        <dbReference type="Pfam" id="PF14111"/>
    </source>
</evidence>
<dbReference type="AlphaFoldDB" id="A0AAD8KJD2"/>
<name>A0AAD8KJD2_TARER</name>
<organism evidence="3 4">
    <name type="scientific">Tagetes erecta</name>
    <name type="common">African marigold</name>
    <dbReference type="NCBI Taxonomy" id="13708"/>
    <lineage>
        <taxon>Eukaryota</taxon>
        <taxon>Viridiplantae</taxon>
        <taxon>Streptophyta</taxon>
        <taxon>Embryophyta</taxon>
        <taxon>Tracheophyta</taxon>
        <taxon>Spermatophyta</taxon>
        <taxon>Magnoliopsida</taxon>
        <taxon>eudicotyledons</taxon>
        <taxon>Gunneridae</taxon>
        <taxon>Pentapetalae</taxon>
        <taxon>asterids</taxon>
        <taxon>campanulids</taxon>
        <taxon>Asterales</taxon>
        <taxon>Asteraceae</taxon>
        <taxon>Asteroideae</taxon>
        <taxon>Heliantheae alliance</taxon>
        <taxon>Tageteae</taxon>
        <taxon>Tagetes</taxon>
    </lineage>
</organism>
<feature type="region of interest" description="Disordered" evidence="1">
    <location>
        <begin position="657"/>
        <end position="686"/>
    </location>
</feature>
<evidence type="ECO:0000313" key="3">
    <source>
        <dbReference type="EMBL" id="KAK1422543.1"/>
    </source>
</evidence>
<dbReference type="Proteomes" id="UP001229421">
    <property type="component" value="Unassembled WGS sequence"/>
</dbReference>
<proteinExistence type="predicted"/>
<comment type="caution">
    <text evidence="3">The sequence shown here is derived from an EMBL/GenBank/DDBJ whole genome shotgun (WGS) entry which is preliminary data.</text>
</comment>
<feature type="compositionally biased region" description="Basic and acidic residues" evidence="1">
    <location>
        <begin position="676"/>
        <end position="686"/>
    </location>
</feature>
<feature type="domain" description="DUF4283" evidence="2">
    <location>
        <begin position="410"/>
        <end position="488"/>
    </location>
</feature>
<protein>
    <recommendedName>
        <fullName evidence="2">DUF4283 domain-containing protein</fullName>
    </recommendedName>
</protein>
<reference evidence="3" key="1">
    <citation type="journal article" date="2023" name="bioRxiv">
        <title>Improved chromosome-level genome assembly for marigold (Tagetes erecta).</title>
        <authorList>
            <person name="Jiang F."/>
            <person name="Yuan L."/>
            <person name="Wang S."/>
            <person name="Wang H."/>
            <person name="Xu D."/>
            <person name="Wang A."/>
            <person name="Fan W."/>
        </authorList>
    </citation>
    <scope>NUCLEOTIDE SEQUENCE</scope>
    <source>
        <strain evidence="3">WSJ</strain>
        <tissue evidence="3">Leaf</tissue>
    </source>
</reference>
<dbReference type="EMBL" id="JAUHHV010000006">
    <property type="protein sequence ID" value="KAK1422543.1"/>
    <property type="molecule type" value="Genomic_DNA"/>
</dbReference>
<feature type="compositionally biased region" description="Pro residues" evidence="1">
    <location>
        <begin position="821"/>
        <end position="843"/>
    </location>
</feature>
<evidence type="ECO:0000313" key="4">
    <source>
        <dbReference type="Proteomes" id="UP001229421"/>
    </source>
</evidence>
<feature type="compositionally biased region" description="Polar residues" evidence="1">
    <location>
        <begin position="721"/>
        <end position="745"/>
    </location>
</feature>
<feature type="compositionally biased region" description="Pro residues" evidence="1">
    <location>
        <begin position="889"/>
        <end position="913"/>
    </location>
</feature>
<sequence>MSDFINSAEKFIRSELNGERRFSGDCSKDAFRVPLMDISNSGDDIHSFPATMKPIQQFNPTIVPPSEVRDSAADLLASDYVNQVKTDQIHQGNVNSNAHDAMKSTDLSNQSSTAKITESNAQIEAAIIAFVDGTCTDPDFIRQMKDYIAQNILDPKFEARYGKLLQSKSKLTRSACAMKRDVSTISTGDLDVNNMNVDDPNCDDLCEQPEKCIVSKKLHLSEFAHDDIHTQNLNAVKDEIEFEKFKSDFNKTKSPLQVLNSGFSVGVDNDVMNVSLAAAIETMPKKDKGSIKAMKKRIEDVRKQDKKRLPTLSKTINLFSNSEQKSWVQTPLIKNVSFTTTGEGIKIDVNMDDPKTGQKQNGSYANAVSGPKKVDYTKLIDPIVYCPPKVLDDGEKVAVIQPCFIEKAKQESKTQLYGYFVGLELNLKFVRANLYKMWRKFGITNIGANGTGVFFFKFRNEEGLNEVLKLGPWAVDGVPLCLYKWKMGAKMIKVEPENIPIWTTFTNLPLELWNTTCICQLASCIGKPLVFDNVTAEKCVKPNGATGFARVLIEINARDQLLDKVRAVYPSDDPGGEESVVVNVKYQQHPPKCVHCHVYGHSLIDCKKKPFAEKDLGPFQSEKHSDVDQCNDKPQDMNNDFQVIGKNGKPVRTGVVTNPYANNRKPVNATSNLNKGKNEYRVVNDRNKKNEEDVSVKTIISFEVLADELQHHEMDVEKNVSTEPDMSSVHYSNPHPAQQCPSSSPYPAKQSPPTPPHPAKQSPPPPHLAKQSPPPPHPAKHSPNPSPHPATHNLHPATHNPHPAQQSPPLNTPHPAQQSPTPHPAQQSPPPSYPAKQPPPPFTLRPAQQSHPATHNPHPSTHNLHPATSNPHPAAPNPHPATLNLHPAVPNPHPAPPNLHPAPPNLHPAPPNLHPANPKLHQATSKPKILIFLSLLPPHL</sequence>
<gene>
    <name evidence="3" type="ORF">QVD17_25740</name>
</gene>
<evidence type="ECO:0000256" key="1">
    <source>
        <dbReference type="SAM" id="MobiDB-lite"/>
    </source>
</evidence>
<feature type="compositionally biased region" description="Pro residues" evidence="1">
    <location>
        <begin position="750"/>
        <end position="777"/>
    </location>
</feature>
<dbReference type="InterPro" id="IPR040256">
    <property type="entry name" value="At4g02000-like"/>
</dbReference>
<feature type="region of interest" description="Disordered" evidence="1">
    <location>
        <begin position="717"/>
        <end position="920"/>
    </location>
</feature>
<feature type="compositionally biased region" description="Polar residues" evidence="1">
    <location>
        <begin position="846"/>
        <end position="863"/>
    </location>
</feature>
<dbReference type="InterPro" id="IPR025558">
    <property type="entry name" value="DUF4283"/>
</dbReference>
<accession>A0AAD8KJD2</accession>
<dbReference type="PANTHER" id="PTHR31286">
    <property type="entry name" value="GLYCINE-RICH CELL WALL STRUCTURAL PROTEIN 1.8-LIKE"/>
    <property type="match status" value="1"/>
</dbReference>